<evidence type="ECO:0000256" key="7">
    <source>
        <dbReference type="PIRNR" id="PIRNR000077"/>
    </source>
</evidence>
<keyword evidence="3" id="KW-0249">Electron transport</keyword>
<dbReference type="PANTHER" id="PTHR45663">
    <property type="entry name" value="GEO12009P1"/>
    <property type="match status" value="1"/>
</dbReference>
<reference evidence="12" key="1">
    <citation type="submission" date="2016-10" db="EMBL/GenBank/DDBJ databases">
        <authorList>
            <person name="Varghese N."/>
            <person name="Submissions S."/>
        </authorList>
    </citation>
    <scope>NUCLEOTIDE SEQUENCE [LARGE SCALE GENOMIC DNA]</scope>
    <source>
        <strain evidence="12">CGMCC 1.10824</strain>
    </source>
</reference>
<dbReference type="NCBIfam" id="NF006898">
    <property type="entry name" value="PRK09381.1"/>
    <property type="match status" value="1"/>
</dbReference>
<evidence type="ECO:0000313" key="11">
    <source>
        <dbReference type="EMBL" id="SDB42303.1"/>
    </source>
</evidence>
<feature type="site" description="Contributes to redox potential value" evidence="8">
    <location>
        <position position="35"/>
    </location>
</feature>
<dbReference type="OrthoDB" id="9790390at2"/>
<evidence type="ECO:0000259" key="10">
    <source>
        <dbReference type="PROSITE" id="PS51352"/>
    </source>
</evidence>
<proteinExistence type="inferred from homology"/>
<sequence length="108" mass="12117">MSDKIVQLTDESFESDVLNSEKPVLVDFWAEWCGPCKMIAPILDDIANEYGDRLTVGKLNVDHNNQTPPKYNIRGIPTLLMFKNGELVGTKVGALSKTQLAEFIDQYL</sequence>
<dbReference type="InterPro" id="IPR036249">
    <property type="entry name" value="Thioredoxin-like_sf"/>
</dbReference>
<dbReference type="InterPro" id="IPR017937">
    <property type="entry name" value="Thioredoxin_CS"/>
</dbReference>
<evidence type="ECO:0000256" key="8">
    <source>
        <dbReference type="PIRSR" id="PIRSR000077-1"/>
    </source>
</evidence>
<evidence type="ECO:0000256" key="2">
    <source>
        <dbReference type="ARBA" id="ARBA00022448"/>
    </source>
</evidence>
<evidence type="ECO:0000256" key="6">
    <source>
        <dbReference type="NCBIfam" id="TIGR01068"/>
    </source>
</evidence>
<keyword evidence="4 9" id="KW-1015">Disulfide bond</keyword>
<feature type="domain" description="Thioredoxin" evidence="10">
    <location>
        <begin position="1"/>
        <end position="108"/>
    </location>
</feature>
<dbReference type="PANTHER" id="PTHR45663:SF11">
    <property type="entry name" value="GEO12009P1"/>
    <property type="match status" value="1"/>
</dbReference>
<dbReference type="AlphaFoldDB" id="A0A1G6DAU6"/>
<dbReference type="PROSITE" id="PS51352">
    <property type="entry name" value="THIOREDOXIN_2"/>
    <property type="match status" value="1"/>
</dbReference>
<keyword evidence="2" id="KW-0813">Transport</keyword>
<evidence type="ECO:0000256" key="1">
    <source>
        <dbReference type="ARBA" id="ARBA00008987"/>
    </source>
</evidence>
<dbReference type="Pfam" id="PF00085">
    <property type="entry name" value="Thioredoxin"/>
    <property type="match status" value="1"/>
</dbReference>
<dbReference type="PROSITE" id="PS00194">
    <property type="entry name" value="THIOREDOXIN_1"/>
    <property type="match status" value="1"/>
</dbReference>
<evidence type="ECO:0000313" key="12">
    <source>
        <dbReference type="Proteomes" id="UP000199626"/>
    </source>
</evidence>
<dbReference type="PRINTS" id="PR00421">
    <property type="entry name" value="THIOREDOXIN"/>
</dbReference>
<evidence type="ECO:0000256" key="3">
    <source>
        <dbReference type="ARBA" id="ARBA00022982"/>
    </source>
</evidence>
<dbReference type="Gene3D" id="3.40.30.10">
    <property type="entry name" value="Glutaredoxin"/>
    <property type="match status" value="1"/>
</dbReference>
<dbReference type="RefSeq" id="WP_092593511.1">
    <property type="nucleotide sequence ID" value="NZ_FMXN01000009.1"/>
</dbReference>
<dbReference type="EMBL" id="FMXN01000009">
    <property type="protein sequence ID" value="SDB42303.1"/>
    <property type="molecule type" value="Genomic_DNA"/>
</dbReference>
<dbReference type="STRING" id="1159017.SAMN02927930_01615"/>
<feature type="active site" description="Nucleophile" evidence="8">
    <location>
        <position position="33"/>
    </location>
</feature>
<dbReference type="SUPFAM" id="SSF52833">
    <property type="entry name" value="Thioredoxin-like"/>
    <property type="match status" value="1"/>
</dbReference>
<feature type="active site" description="Nucleophile" evidence="8">
    <location>
        <position position="36"/>
    </location>
</feature>
<dbReference type="GO" id="GO:0015035">
    <property type="term" value="F:protein-disulfide reductase activity"/>
    <property type="evidence" value="ECO:0007669"/>
    <property type="project" value="UniProtKB-UniRule"/>
</dbReference>
<dbReference type="GO" id="GO:0045454">
    <property type="term" value="P:cell redox homeostasis"/>
    <property type="evidence" value="ECO:0007669"/>
    <property type="project" value="TreeGrafter"/>
</dbReference>
<evidence type="ECO:0000256" key="4">
    <source>
        <dbReference type="ARBA" id="ARBA00023157"/>
    </source>
</evidence>
<dbReference type="GO" id="GO:0005829">
    <property type="term" value="C:cytosol"/>
    <property type="evidence" value="ECO:0007669"/>
    <property type="project" value="TreeGrafter"/>
</dbReference>
<feature type="site" description="Contributes to redox potential value" evidence="8">
    <location>
        <position position="34"/>
    </location>
</feature>
<dbReference type="InterPro" id="IPR013766">
    <property type="entry name" value="Thioredoxin_domain"/>
</dbReference>
<gene>
    <name evidence="11" type="ORF">SAMN02927930_01615</name>
</gene>
<protein>
    <recommendedName>
        <fullName evidence="6 7">Thioredoxin</fullName>
    </recommendedName>
</protein>
<dbReference type="FunFam" id="3.40.30.10:FF:000001">
    <property type="entry name" value="Thioredoxin"/>
    <property type="match status" value="1"/>
</dbReference>
<dbReference type="InterPro" id="IPR005746">
    <property type="entry name" value="Thioredoxin"/>
</dbReference>
<dbReference type="Proteomes" id="UP000199626">
    <property type="component" value="Unassembled WGS sequence"/>
</dbReference>
<keyword evidence="5 9" id="KW-0676">Redox-active center</keyword>
<organism evidence="11 12">
    <name type="scientific">Pseudidiomarina indica</name>
    <dbReference type="NCBI Taxonomy" id="1159017"/>
    <lineage>
        <taxon>Bacteria</taxon>
        <taxon>Pseudomonadati</taxon>
        <taxon>Pseudomonadota</taxon>
        <taxon>Gammaproteobacteria</taxon>
        <taxon>Alteromonadales</taxon>
        <taxon>Idiomarinaceae</taxon>
        <taxon>Pseudidiomarina</taxon>
    </lineage>
</organism>
<dbReference type="NCBIfam" id="TIGR01068">
    <property type="entry name" value="thioredoxin"/>
    <property type="match status" value="1"/>
</dbReference>
<comment type="similarity">
    <text evidence="1 7">Belongs to the thioredoxin family.</text>
</comment>
<evidence type="ECO:0000256" key="9">
    <source>
        <dbReference type="PIRSR" id="PIRSR000077-4"/>
    </source>
</evidence>
<name>A0A1G6DAU6_9GAMM</name>
<accession>A0A1G6DAU6</accession>
<dbReference type="PIRSF" id="PIRSF000077">
    <property type="entry name" value="Thioredoxin"/>
    <property type="match status" value="1"/>
</dbReference>
<keyword evidence="12" id="KW-1185">Reference proteome</keyword>
<evidence type="ECO:0000256" key="5">
    <source>
        <dbReference type="ARBA" id="ARBA00023284"/>
    </source>
</evidence>
<dbReference type="CDD" id="cd02947">
    <property type="entry name" value="TRX_family"/>
    <property type="match status" value="1"/>
</dbReference>
<feature type="disulfide bond" description="Redox-active" evidence="9">
    <location>
        <begin position="33"/>
        <end position="36"/>
    </location>
</feature>
<feature type="site" description="Deprotonates C-terminal active site Cys" evidence="8">
    <location>
        <position position="27"/>
    </location>
</feature>